<organism evidence="1 2">
    <name type="scientific">Thalassospira xianhensis MCCC 1A02616</name>
    <dbReference type="NCBI Taxonomy" id="1177929"/>
    <lineage>
        <taxon>Bacteria</taxon>
        <taxon>Pseudomonadati</taxon>
        <taxon>Pseudomonadota</taxon>
        <taxon>Alphaproteobacteria</taxon>
        <taxon>Rhodospirillales</taxon>
        <taxon>Thalassospiraceae</taxon>
        <taxon>Thalassospira</taxon>
    </lineage>
</organism>
<proteinExistence type="predicted"/>
<sequence>MNVKTELEQRYATEEEIGVYYACMSTEKRQELMTPEERAKADIIAYLPSGEPMGTCTNCARVVASDYPGRADIYGFLCEQNPECTDDEIQCVGGHDFCVVDRRYVVDLWISLYTGLESQVVFDLQDPADRDKITQYFGNPQNWAVIVDNCFVYPTESNYPEEKRLELEELPVFNSMAPV</sequence>
<keyword evidence="2" id="KW-1185">Reference proteome</keyword>
<name>A0A367UEE4_9PROT</name>
<dbReference type="RefSeq" id="WP_114121557.1">
    <property type="nucleotide sequence ID" value="NZ_JPWA01000008.1"/>
</dbReference>
<dbReference type="AlphaFoldDB" id="A0A367UEE4"/>
<gene>
    <name evidence="1" type="ORF">TH5_09115</name>
</gene>
<accession>A0A367UEE4</accession>
<protein>
    <submittedName>
        <fullName evidence="1">Uncharacterized protein</fullName>
    </submittedName>
</protein>
<dbReference type="EMBL" id="JPWA01000008">
    <property type="protein sequence ID" value="RCK06350.1"/>
    <property type="molecule type" value="Genomic_DNA"/>
</dbReference>
<evidence type="ECO:0000313" key="1">
    <source>
        <dbReference type="EMBL" id="RCK06350.1"/>
    </source>
</evidence>
<reference evidence="1 2" key="1">
    <citation type="submission" date="2014-07" db="EMBL/GenBank/DDBJ databases">
        <title>Draft genome sequence of Thalassospira xianhensis P-4 (MCCC 1A02616).</title>
        <authorList>
            <person name="Lai Q."/>
            <person name="Shao Z."/>
        </authorList>
    </citation>
    <scope>NUCLEOTIDE SEQUENCE [LARGE SCALE GENOMIC DNA]</scope>
    <source>
        <strain evidence="1 2">MCCC 1A02616</strain>
    </source>
</reference>
<comment type="caution">
    <text evidence="1">The sequence shown here is derived from an EMBL/GenBank/DDBJ whole genome shotgun (WGS) entry which is preliminary data.</text>
</comment>
<dbReference type="Proteomes" id="UP000252419">
    <property type="component" value="Unassembled WGS sequence"/>
</dbReference>
<evidence type="ECO:0000313" key="2">
    <source>
        <dbReference type="Proteomes" id="UP000252419"/>
    </source>
</evidence>